<dbReference type="GO" id="GO:0032259">
    <property type="term" value="P:methylation"/>
    <property type="evidence" value="ECO:0007669"/>
    <property type="project" value="UniProtKB-KW"/>
</dbReference>
<gene>
    <name evidence="4" type="ORF">H5P30_17640</name>
</gene>
<dbReference type="RefSeq" id="WP_185694230.1">
    <property type="nucleotide sequence ID" value="NZ_JACHVA010000127.1"/>
</dbReference>
<dbReference type="CDD" id="cd02440">
    <property type="entry name" value="AdoMet_MTases"/>
    <property type="match status" value="1"/>
</dbReference>
<protein>
    <submittedName>
        <fullName evidence="4">Class I SAM-dependent methyltransferase</fullName>
    </submittedName>
</protein>
<accession>A0A7X1B0Y7</accession>
<evidence type="ECO:0000259" key="3">
    <source>
        <dbReference type="Pfam" id="PF13649"/>
    </source>
</evidence>
<dbReference type="InterPro" id="IPR041698">
    <property type="entry name" value="Methyltransf_25"/>
</dbReference>
<evidence type="ECO:0000313" key="5">
    <source>
        <dbReference type="Proteomes" id="UP000525652"/>
    </source>
</evidence>
<keyword evidence="5" id="KW-1185">Reference proteome</keyword>
<organism evidence="4 5">
    <name type="scientific">Puniceicoccus vermicola</name>
    <dbReference type="NCBI Taxonomy" id="388746"/>
    <lineage>
        <taxon>Bacteria</taxon>
        <taxon>Pseudomonadati</taxon>
        <taxon>Verrucomicrobiota</taxon>
        <taxon>Opitutia</taxon>
        <taxon>Puniceicoccales</taxon>
        <taxon>Puniceicoccaceae</taxon>
        <taxon>Puniceicoccus</taxon>
    </lineage>
</organism>
<proteinExistence type="predicted"/>
<evidence type="ECO:0000256" key="2">
    <source>
        <dbReference type="ARBA" id="ARBA00022679"/>
    </source>
</evidence>
<keyword evidence="1 4" id="KW-0489">Methyltransferase</keyword>
<reference evidence="4 5" key="1">
    <citation type="submission" date="2020-07" db="EMBL/GenBank/DDBJ databases">
        <authorList>
            <person name="Feng X."/>
        </authorList>
    </citation>
    <scope>NUCLEOTIDE SEQUENCE [LARGE SCALE GENOMIC DNA]</scope>
    <source>
        <strain evidence="4 5">JCM14086</strain>
    </source>
</reference>
<keyword evidence="2 4" id="KW-0808">Transferase</keyword>
<dbReference type="GO" id="GO:0008168">
    <property type="term" value="F:methyltransferase activity"/>
    <property type="evidence" value="ECO:0007669"/>
    <property type="project" value="UniProtKB-KW"/>
</dbReference>
<dbReference type="Gene3D" id="3.40.50.150">
    <property type="entry name" value="Vaccinia Virus protein VP39"/>
    <property type="match status" value="1"/>
</dbReference>
<name>A0A7X1B0Y7_9BACT</name>
<dbReference type="InterPro" id="IPR029063">
    <property type="entry name" value="SAM-dependent_MTases_sf"/>
</dbReference>
<feature type="domain" description="Methyltransferase" evidence="3">
    <location>
        <begin position="60"/>
        <end position="159"/>
    </location>
</feature>
<evidence type="ECO:0000256" key="1">
    <source>
        <dbReference type="ARBA" id="ARBA00022603"/>
    </source>
</evidence>
<dbReference type="EMBL" id="JACHVA010000127">
    <property type="protein sequence ID" value="MBC2603608.1"/>
    <property type="molecule type" value="Genomic_DNA"/>
</dbReference>
<dbReference type="Proteomes" id="UP000525652">
    <property type="component" value="Unassembled WGS sequence"/>
</dbReference>
<dbReference type="PANTHER" id="PTHR43861:SF1">
    <property type="entry name" value="TRANS-ACONITATE 2-METHYLTRANSFERASE"/>
    <property type="match status" value="1"/>
</dbReference>
<sequence length="243" mass="27323">MNRVKISEKSSLAEIRERFDSDVDRFSRLETGQTATIDAKLAMEVTCKVAASATPEISQILDIGCGAGNYSLQLMEETEGPISCHLSDLSQPMLDRARERVSALGRGPVQMFAGDFRTLDFPEGSYDVILAAAVLHHLRDSSDWENAFQKLYRLLRPGGGIWIVDLVHHSIPTVQNLMWERYGEYLESLGGPEYRQKVFAYIEKEDSPRPLLWQLDLLKKVGFQNVEVLHKNSCFAAFGGIRS</sequence>
<dbReference type="Pfam" id="PF13649">
    <property type="entry name" value="Methyltransf_25"/>
    <property type="match status" value="1"/>
</dbReference>
<evidence type="ECO:0000313" key="4">
    <source>
        <dbReference type="EMBL" id="MBC2603608.1"/>
    </source>
</evidence>
<dbReference type="AlphaFoldDB" id="A0A7X1B0Y7"/>
<dbReference type="SUPFAM" id="SSF53335">
    <property type="entry name" value="S-adenosyl-L-methionine-dependent methyltransferases"/>
    <property type="match status" value="1"/>
</dbReference>
<comment type="caution">
    <text evidence="4">The sequence shown here is derived from an EMBL/GenBank/DDBJ whole genome shotgun (WGS) entry which is preliminary data.</text>
</comment>
<dbReference type="PANTHER" id="PTHR43861">
    <property type="entry name" value="TRANS-ACONITATE 2-METHYLTRANSFERASE-RELATED"/>
    <property type="match status" value="1"/>
</dbReference>